<dbReference type="AlphaFoldDB" id="A0A6J4HG17"/>
<reference evidence="1" key="1">
    <citation type="submission" date="2020-02" db="EMBL/GenBank/DDBJ databases">
        <authorList>
            <person name="Meier V. D."/>
        </authorList>
    </citation>
    <scope>NUCLEOTIDE SEQUENCE</scope>
    <source>
        <strain evidence="1">AVDCRST_MAG54</strain>
    </source>
</reference>
<name>A0A6J4HG17_9PSEU</name>
<gene>
    <name evidence="1" type="ORF">AVDCRST_MAG54-614</name>
</gene>
<protein>
    <recommendedName>
        <fullName evidence="2">Gas vesicle synthesis protein GvpO</fullName>
    </recommendedName>
</protein>
<dbReference type="EMBL" id="CADCTH010000086">
    <property type="protein sequence ID" value="CAA9222130.1"/>
    <property type="molecule type" value="Genomic_DNA"/>
</dbReference>
<dbReference type="Pfam" id="PF05800">
    <property type="entry name" value="GvpO"/>
    <property type="match status" value="1"/>
</dbReference>
<evidence type="ECO:0008006" key="2">
    <source>
        <dbReference type="Google" id="ProtNLM"/>
    </source>
</evidence>
<dbReference type="InterPro" id="IPR008634">
    <property type="entry name" value="Gas-vesicle_GvpO"/>
</dbReference>
<evidence type="ECO:0000313" key="1">
    <source>
        <dbReference type="EMBL" id="CAA9222130.1"/>
    </source>
</evidence>
<accession>A0A6J4HG17</accession>
<sequence length="88" mass="10038">MDEDRALGARQILGVAREQAEALGWRWDGLVGVRRAGEVWTVTVDVVETRRTPPTMDILAVYEMEIDREGEVLGWRRRRHHVRGQGSG</sequence>
<dbReference type="GO" id="GO:0031412">
    <property type="term" value="P:gas vesicle organization"/>
    <property type="evidence" value="ECO:0007669"/>
    <property type="project" value="InterPro"/>
</dbReference>
<organism evidence="1">
    <name type="scientific">uncultured Actinomycetospora sp</name>
    <dbReference type="NCBI Taxonomy" id="1135996"/>
    <lineage>
        <taxon>Bacteria</taxon>
        <taxon>Bacillati</taxon>
        <taxon>Actinomycetota</taxon>
        <taxon>Actinomycetes</taxon>
        <taxon>Pseudonocardiales</taxon>
        <taxon>Pseudonocardiaceae</taxon>
        <taxon>Actinomycetospora</taxon>
        <taxon>environmental samples</taxon>
    </lineage>
</organism>
<proteinExistence type="predicted"/>